<evidence type="ECO:0000256" key="3">
    <source>
        <dbReference type="ARBA" id="ARBA00022827"/>
    </source>
</evidence>
<evidence type="ECO:0000256" key="6">
    <source>
        <dbReference type="SAM" id="SignalP"/>
    </source>
</evidence>
<dbReference type="GO" id="GO:0070189">
    <property type="term" value="P:kynurenine metabolic process"/>
    <property type="evidence" value="ECO:0007669"/>
    <property type="project" value="TreeGrafter"/>
</dbReference>
<dbReference type="GO" id="GO:0004502">
    <property type="term" value="F:kynurenine 3-monooxygenase activity"/>
    <property type="evidence" value="ECO:0007669"/>
    <property type="project" value="TreeGrafter"/>
</dbReference>
<dbReference type="Pfam" id="PF01494">
    <property type="entry name" value="FAD_binding_3"/>
    <property type="match status" value="1"/>
</dbReference>
<protein>
    <submittedName>
        <fullName evidence="8">FAD-binding monooxygenase</fullName>
    </submittedName>
</protein>
<evidence type="ECO:0000259" key="7">
    <source>
        <dbReference type="Pfam" id="PF01494"/>
    </source>
</evidence>
<feature type="chain" id="PRO_5039945469" evidence="6">
    <location>
        <begin position="24"/>
        <end position="543"/>
    </location>
</feature>
<dbReference type="OrthoDB" id="10053569at2759"/>
<evidence type="ECO:0000256" key="5">
    <source>
        <dbReference type="ARBA" id="ARBA00023002"/>
    </source>
</evidence>
<feature type="domain" description="FAD-binding" evidence="7">
    <location>
        <begin position="383"/>
        <end position="449"/>
    </location>
</feature>
<dbReference type="Pfam" id="PF13450">
    <property type="entry name" value="NAD_binding_8"/>
    <property type="match status" value="1"/>
</dbReference>
<sequence length="543" mass="59783">MTSFRSLNHLLLALTVILDCSGSLSLCLALASPSSSGTKQAVVVGAGPAGLTSALVLARRHGYQVTILEANTDIDVYDPTKAYPFLIRERGQKLTKLFDDLQQTLEDNGIGVEGATKMISVPADPKVILDTEPKEITIFVPKGKNYWLRRHEFLRILLDVVAKEENITLLKGVECESVTPVKNSMVEVRATKVISSDKNTKETITLQSPLVIACDGMKSKVRESLAHSPSPFKGWENGNPDGFQVKKWTSPSTGLKFKTIHINADAKIPVGDGTFYEIPFGVQTFHTIRSRHSNDPKKFISLGLLPAKKAPTRTFNVIRDDQHEIWSIKDGQALREWFSDSFPRFDFSSNSSLVAQEEFDRFASVEGLRLPLCQRSPELYVTSPNAKCGIVLVGDAVHCFPPDLGEGVNSGLEDVLALDEALSDHPDSVGDMARAYAKARKPESEALVRMVRFGAPFQYGQFGGITSVKRLLWTFNFFGRMLLNKLTFGLSPRPVFVEVGDGYQSYSSVMRRADRLTAILWTITGALLLKLTGVLSKLSALAT</sequence>
<feature type="signal peptide" evidence="6">
    <location>
        <begin position="1"/>
        <end position="23"/>
    </location>
</feature>
<keyword evidence="4" id="KW-0521">NADP</keyword>
<reference evidence="8" key="1">
    <citation type="journal article" date="2021" name="Sci. Rep.">
        <title>Diploid genomic architecture of Nitzschia inconspicua, an elite biomass production diatom.</title>
        <authorList>
            <person name="Oliver A."/>
            <person name="Podell S."/>
            <person name="Pinowska A."/>
            <person name="Traller J.C."/>
            <person name="Smith S.R."/>
            <person name="McClure R."/>
            <person name="Beliaev A."/>
            <person name="Bohutskyi P."/>
            <person name="Hill E.A."/>
            <person name="Rabines A."/>
            <person name="Zheng H."/>
            <person name="Allen L.Z."/>
            <person name="Kuo A."/>
            <person name="Grigoriev I.V."/>
            <person name="Allen A.E."/>
            <person name="Hazlebeck D."/>
            <person name="Allen E.E."/>
        </authorList>
    </citation>
    <scope>NUCLEOTIDE SEQUENCE</scope>
    <source>
        <strain evidence="8">Hildebrandi</strain>
    </source>
</reference>
<keyword evidence="9" id="KW-1185">Reference proteome</keyword>
<evidence type="ECO:0000256" key="2">
    <source>
        <dbReference type="ARBA" id="ARBA00022630"/>
    </source>
</evidence>
<dbReference type="AlphaFoldDB" id="A0A9K3PDT5"/>
<dbReference type="InterPro" id="IPR002938">
    <property type="entry name" value="FAD-bd"/>
</dbReference>
<evidence type="ECO:0000313" key="9">
    <source>
        <dbReference type="Proteomes" id="UP000693970"/>
    </source>
</evidence>
<comment type="cofactor">
    <cofactor evidence="1">
        <name>FAD</name>
        <dbReference type="ChEBI" id="CHEBI:57692"/>
    </cofactor>
</comment>
<comment type="caution">
    <text evidence="8">The sequence shown here is derived from an EMBL/GenBank/DDBJ whole genome shotgun (WGS) entry which is preliminary data.</text>
</comment>
<name>A0A9K3PDT5_9STRA</name>
<dbReference type="PANTHER" id="PTHR46028">
    <property type="entry name" value="KYNURENINE 3-MONOOXYGENASE"/>
    <property type="match status" value="1"/>
</dbReference>
<accession>A0A9K3PDT5</accession>
<evidence type="ECO:0000256" key="1">
    <source>
        <dbReference type="ARBA" id="ARBA00001974"/>
    </source>
</evidence>
<keyword evidence="5" id="KW-0560">Oxidoreductase</keyword>
<organism evidence="8 9">
    <name type="scientific">Nitzschia inconspicua</name>
    <dbReference type="NCBI Taxonomy" id="303405"/>
    <lineage>
        <taxon>Eukaryota</taxon>
        <taxon>Sar</taxon>
        <taxon>Stramenopiles</taxon>
        <taxon>Ochrophyta</taxon>
        <taxon>Bacillariophyta</taxon>
        <taxon>Bacillariophyceae</taxon>
        <taxon>Bacillariophycidae</taxon>
        <taxon>Bacillariales</taxon>
        <taxon>Bacillariaceae</taxon>
        <taxon>Nitzschia</taxon>
    </lineage>
</organism>
<dbReference type="EMBL" id="JAGRRH010000023">
    <property type="protein sequence ID" value="KAG7343977.1"/>
    <property type="molecule type" value="Genomic_DNA"/>
</dbReference>
<gene>
    <name evidence="8" type="ORF">IV203_021985</name>
</gene>
<keyword evidence="6" id="KW-0732">Signal</keyword>
<dbReference type="GO" id="GO:0071949">
    <property type="term" value="F:FAD binding"/>
    <property type="evidence" value="ECO:0007669"/>
    <property type="project" value="InterPro"/>
</dbReference>
<dbReference type="Proteomes" id="UP000693970">
    <property type="component" value="Unassembled WGS sequence"/>
</dbReference>
<keyword evidence="8" id="KW-0503">Monooxygenase</keyword>
<keyword evidence="3" id="KW-0274">FAD</keyword>
<proteinExistence type="predicted"/>
<reference evidence="8" key="2">
    <citation type="submission" date="2021-04" db="EMBL/GenBank/DDBJ databases">
        <authorList>
            <person name="Podell S."/>
        </authorList>
    </citation>
    <scope>NUCLEOTIDE SEQUENCE</scope>
    <source>
        <strain evidence="8">Hildebrandi</strain>
    </source>
</reference>
<evidence type="ECO:0000256" key="4">
    <source>
        <dbReference type="ARBA" id="ARBA00022857"/>
    </source>
</evidence>
<keyword evidence="2" id="KW-0285">Flavoprotein</keyword>
<dbReference type="PANTHER" id="PTHR46028:SF2">
    <property type="entry name" value="KYNURENINE 3-MONOOXYGENASE"/>
    <property type="match status" value="1"/>
</dbReference>
<evidence type="ECO:0000313" key="8">
    <source>
        <dbReference type="EMBL" id="KAG7343977.1"/>
    </source>
</evidence>